<reference evidence="2" key="1">
    <citation type="submission" date="2022-11" db="EMBL/GenBank/DDBJ databases">
        <title>Draft genome sequence of Sellimonas catena strain 18CBH55.</title>
        <authorList>
            <person name="Hisatomi A."/>
            <person name="Ohkuma M."/>
            <person name="Sakamoto M."/>
        </authorList>
    </citation>
    <scope>NUCLEOTIDE SEQUENCE</scope>
    <source>
        <strain evidence="2">18CBH55</strain>
    </source>
</reference>
<sequence length="497" mass="58104">MAVIKHISIKNSNYNAATDYLTTQHDEFTGKAVLDEQGNHIPRSDFILEGIHCDPYSFGEECEETNKRFNKNQTRTEIKAHHYIISFDPRDRDDNGLTTQQAQALGMKFAEKNFPGHEALVCTHPDGHNSAGNIHVHIVINSVRAYDVERQDFMERPGDALAGHKHHVTKNYLKYLKSQTMLMCQQESFYQVDLLHPAKVRITDREYWAQRRGQAKLDSKIKSSPSLSQHTTQFETEKGFLRRVITEIMTDSHSMEEFQKKMFEKYSIEVYESRGRISYLLPDRQKPIRGRSLGTDFEKEFIQHFISENHIFDQKRIYENIKKSETKSFFSQTSHHKTKQSVRLITDLETCIKAQQSRAYAQKVKISNLQKMADTLAFLQTNGIETMEDLQKLRTSSKEHVKETLAKVKMTESKLHIVDKMYHARMTILKNRNVYKQYLNSPNRRDFREEHTAEIMLYEAARKELQGLTGTKKFPSLKDIQAERSALYRQKNAYYED</sequence>
<reference evidence="2" key="2">
    <citation type="submission" date="2022-11" db="EMBL/GenBank/DDBJ databases">
        <title>Draft genome sequence of Sellimonas catena strain 18CBH55.</title>
        <authorList>
            <person name="Atsushi H."/>
            <person name="Moriya O."/>
            <person name="Mitsuo S."/>
        </authorList>
    </citation>
    <scope>NUCLEOTIDE SEQUENCE</scope>
    <source>
        <strain evidence="2">18CBH55</strain>
    </source>
</reference>
<proteinExistence type="predicted"/>
<comment type="caution">
    <text evidence="2">The sequence shown here is derived from an EMBL/GenBank/DDBJ whole genome shotgun (WGS) entry which is preliminary data.</text>
</comment>
<evidence type="ECO:0000313" key="3">
    <source>
        <dbReference type="Proteomes" id="UP001145094"/>
    </source>
</evidence>
<feature type="domain" description="MobA/VirD2-like nuclease" evidence="1">
    <location>
        <begin position="49"/>
        <end position="146"/>
    </location>
</feature>
<gene>
    <name evidence="2" type="ORF">Selli2_17210</name>
</gene>
<dbReference type="Proteomes" id="UP001145094">
    <property type="component" value="Unassembled WGS sequence"/>
</dbReference>
<dbReference type="InterPro" id="IPR005094">
    <property type="entry name" value="Endonuclease_MobA/VirD2"/>
</dbReference>
<organism evidence="2 3">
    <name type="scientific">Sellimonas catena</name>
    <dbReference type="NCBI Taxonomy" id="2994035"/>
    <lineage>
        <taxon>Bacteria</taxon>
        <taxon>Bacillati</taxon>
        <taxon>Bacillota</taxon>
        <taxon>Clostridia</taxon>
        <taxon>Lachnospirales</taxon>
        <taxon>Lachnospiraceae</taxon>
        <taxon>Sellimonas</taxon>
    </lineage>
</organism>
<reference evidence="2" key="3">
    <citation type="journal article" date="2023" name="Int. J. Syst. Evol. Microbiol.">
        <title>Sellimonas catena sp. nov., isolated from human faeces.</title>
        <authorList>
            <person name="Hisatomi A."/>
            <person name="Ohkuma M."/>
            <person name="Sakamoto M."/>
        </authorList>
    </citation>
    <scope>NUCLEOTIDE SEQUENCE</scope>
    <source>
        <strain evidence="2">18CBH55</strain>
    </source>
</reference>
<dbReference type="RefSeq" id="WP_182466585.1">
    <property type="nucleotide sequence ID" value="NZ_BSCH01000010.1"/>
</dbReference>
<name>A0A9W6CCX7_9FIRM</name>
<dbReference type="AlphaFoldDB" id="A0A9W6CCX7"/>
<dbReference type="Pfam" id="PF03432">
    <property type="entry name" value="Relaxase"/>
    <property type="match status" value="1"/>
</dbReference>
<evidence type="ECO:0000259" key="1">
    <source>
        <dbReference type="Pfam" id="PF03432"/>
    </source>
</evidence>
<dbReference type="EMBL" id="BSCH01000010">
    <property type="protein sequence ID" value="GLG90294.1"/>
    <property type="molecule type" value="Genomic_DNA"/>
</dbReference>
<accession>A0A9W6CCX7</accession>
<evidence type="ECO:0000313" key="2">
    <source>
        <dbReference type="EMBL" id="GLG90294.1"/>
    </source>
</evidence>
<protein>
    <recommendedName>
        <fullName evidence="1">MobA/VirD2-like nuclease domain-containing protein</fullName>
    </recommendedName>
</protein>